<dbReference type="PROSITE" id="PS50003">
    <property type="entry name" value="PH_DOMAIN"/>
    <property type="match status" value="1"/>
</dbReference>
<dbReference type="RefSeq" id="XP_005833349.1">
    <property type="nucleotide sequence ID" value="XM_005833292.1"/>
</dbReference>
<reference evidence="5" key="3">
    <citation type="submission" date="2016-03" db="UniProtKB">
        <authorList>
            <consortium name="EnsemblProtists"/>
        </authorList>
    </citation>
    <scope>IDENTIFICATION</scope>
</reference>
<evidence type="ECO:0008006" key="7">
    <source>
        <dbReference type="Google" id="ProtNLM"/>
    </source>
</evidence>
<dbReference type="AlphaFoldDB" id="L1JE16"/>
<feature type="transmembrane region" description="Helical" evidence="1">
    <location>
        <begin position="12"/>
        <end position="33"/>
    </location>
</feature>
<feature type="domain" description="PH" evidence="2">
    <location>
        <begin position="116"/>
        <end position="147"/>
    </location>
</feature>
<keyword evidence="6" id="KW-1185">Reference proteome</keyword>
<reference evidence="4 6" key="1">
    <citation type="journal article" date="2012" name="Nature">
        <title>Algal genomes reveal evolutionary mosaicism and the fate of nucleomorphs.</title>
        <authorList>
            <consortium name="DOE Joint Genome Institute"/>
            <person name="Curtis B.A."/>
            <person name="Tanifuji G."/>
            <person name="Burki F."/>
            <person name="Gruber A."/>
            <person name="Irimia M."/>
            <person name="Maruyama S."/>
            <person name="Arias M.C."/>
            <person name="Ball S.G."/>
            <person name="Gile G.H."/>
            <person name="Hirakawa Y."/>
            <person name="Hopkins J.F."/>
            <person name="Kuo A."/>
            <person name="Rensing S.A."/>
            <person name="Schmutz J."/>
            <person name="Symeonidi A."/>
            <person name="Elias M."/>
            <person name="Eveleigh R.J."/>
            <person name="Herman E.K."/>
            <person name="Klute M.J."/>
            <person name="Nakayama T."/>
            <person name="Obornik M."/>
            <person name="Reyes-Prieto A."/>
            <person name="Armbrust E.V."/>
            <person name="Aves S.J."/>
            <person name="Beiko R.G."/>
            <person name="Coutinho P."/>
            <person name="Dacks J.B."/>
            <person name="Durnford D.G."/>
            <person name="Fast N.M."/>
            <person name="Green B.R."/>
            <person name="Grisdale C.J."/>
            <person name="Hempel F."/>
            <person name="Henrissat B."/>
            <person name="Hoppner M.P."/>
            <person name="Ishida K."/>
            <person name="Kim E."/>
            <person name="Koreny L."/>
            <person name="Kroth P.G."/>
            <person name="Liu Y."/>
            <person name="Malik S.B."/>
            <person name="Maier U.G."/>
            <person name="McRose D."/>
            <person name="Mock T."/>
            <person name="Neilson J.A."/>
            <person name="Onodera N.T."/>
            <person name="Poole A.M."/>
            <person name="Pritham E.J."/>
            <person name="Richards T.A."/>
            <person name="Rocap G."/>
            <person name="Roy S.W."/>
            <person name="Sarai C."/>
            <person name="Schaack S."/>
            <person name="Shirato S."/>
            <person name="Slamovits C.H."/>
            <person name="Spencer D.F."/>
            <person name="Suzuki S."/>
            <person name="Worden A.Z."/>
            <person name="Zauner S."/>
            <person name="Barry K."/>
            <person name="Bell C."/>
            <person name="Bharti A.K."/>
            <person name="Crow J.A."/>
            <person name="Grimwood J."/>
            <person name="Kramer R."/>
            <person name="Lindquist E."/>
            <person name="Lucas S."/>
            <person name="Salamov A."/>
            <person name="McFadden G.I."/>
            <person name="Lane C.E."/>
            <person name="Keeling P.J."/>
            <person name="Gray M.W."/>
            <person name="Grigoriev I.V."/>
            <person name="Archibald J.M."/>
        </authorList>
    </citation>
    <scope>NUCLEOTIDE SEQUENCE</scope>
    <source>
        <strain evidence="4 6">CCMP2712</strain>
    </source>
</reference>
<keyword evidence="1" id="KW-1133">Transmembrane helix</keyword>
<evidence type="ECO:0000256" key="1">
    <source>
        <dbReference type="SAM" id="Phobius"/>
    </source>
</evidence>
<dbReference type="EMBL" id="JH992995">
    <property type="protein sequence ID" value="EKX46369.1"/>
    <property type="molecule type" value="Genomic_DNA"/>
</dbReference>
<dbReference type="GeneID" id="17303004"/>
<dbReference type="InterPro" id="IPR036034">
    <property type="entry name" value="PDZ_sf"/>
</dbReference>
<dbReference type="HOGENOM" id="CLU_374491_0_0_1"/>
<dbReference type="SUPFAM" id="SSF50729">
    <property type="entry name" value="PH domain-like"/>
    <property type="match status" value="1"/>
</dbReference>
<feature type="domain" description="PDZ" evidence="3">
    <location>
        <begin position="236"/>
        <end position="293"/>
    </location>
</feature>
<keyword evidence="1" id="KW-0472">Membrane</keyword>
<dbReference type="SUPFAM" id="SSF50156">
    <property type="entry name" value="PDZ domain-like"/>
    <property type="match status" value="1"/>
</dbReference>
<protein>
    <recommendedName>
        <fullName evidence="7">PDZ domain-containing protein</fullName>
    </recommendedName>
</protein>
<dbReference type="InterPro" id="IPR001478">
    <property type="entry name" value="PDZ"/>
</dbReference>
<dbReference type="EnsemblProtists" id="EKX46369">
    <property type="protein sequence ID" value="EKX46369"/>
    <property type="gene ID" value="GUITHDRAFT_138440"/>
</dbReference>
<name>L1JE16_GUITC</name>
<accession>L1JE16</accession>
<evidence type="ECO:0000259" key="3">
    <source>
        <dbReference type="PROSITE" id="PS50106"/>
    </source>
</evidence>
<sequence>MASVLLANSGAWLVALVFGLVLFALVLLVVVYYCKARALTTHASITQTEHAAEARGELMKEGFLYVEGLQGKMETRCLIQVETDRIWIRHDTNSVPHNEILEKPNVRVKNGNGCEFLLVCGETKYILRAQSIEEKTEWMIALQRNYQFAETDSISSQESVFLPPPYSRRQFTHQKSPELTPVQLGVNSLLVGNKSATIKRVAVVRNFNVDGMMTHHHLAGIGIKFTYLPSRKLYEIVDVDRRGPASVGGKLRTGDVLFSVDDKLIKEKLPHEITALIVGQRGSIVVLGVSRQPPVEIDVWEQELRSKAGRVYDKGVELLHAHHYQEATTEFRRAEEIWENDCDNSLAASVAYRHRVSAMRKTSEQRDEVKEAYEQVLLPIIMLGIQTNEMIRVSCRRDSECRGTIPSANLHPKFLLQMKLRSPSLPPLKPVTVLSQTPTGVKVTTKGFATSSPQVQHQGDNRLDEHEIERTQSGEWGTFSSKQPYAMKAAEGGFYGSQSLSLADTLDQQVAKRGQGQQASLPHHARPLASGVEEAYSPYTEESFHRSYSHRTSFQGPKLSILSIKTLSGNRELREQIYSKLHEKSKGELHNTETLSEQVDEYLREQTGRRHEGEEDELAFMIREKDMQDYNQTGVSWKKLDEAALRGRKEMFAHGFVRAMKNRYDAAGEEVSECVWCGKTFKSLRQRRIHDLKCKKRSESKTASRVVSPSLLRLGSKKKLLPNVDETLFTKKKISEACPLRA</sequence>
<gene>
    <name evidence="4" type="ORF">GUITHDRAFT_138440</name>
</gene>
<dbReference type="PaxDb" id="55529-EKX46369"/>
<proteinExistence type="predicted"/>
<dbReference type="InterPro" id="IPR001849">
    <property type="entry name" value="PH_domain"/>
</dbReference>
<evidence type="ECO:0000259" key="2">
    <source>
        <dbReference type="PROSITE" id="PS50003"/>
    </source>
</evidence>
<dbReference type="Proteomes" id="UP000011087">
    <property type="component" value="Unassembled WGS sequence"/>
</dbReference>
<dbReference type="PROSITE" id="PS50106">
    <property type="entry name" value="PDZ"/>
    <property type="match status" value="1"/>
</dbReference>
<evidence type="ECO:0000313" key="6">
    <source>
        <dbReference type="Proteomes" id="UP000011087"/>
    </source>
</evidence>
<evidence type="ECO:0000313" key="4">
    <source>
        <dbReference type="EMBL" id="EKX46369.1"/>
    </source>
</evidence>
<reference evidence="6" key="2">
    <citation type="submission" date="2012-11" db="EMBL/GenBank/DDBJ databases">
        <authorList>
            <person name="Kuo A."/>
            <person name="Curtis B.A."/>
            <person name="Tanifuji G."/>
            <person name="Burki F."/>
            <person name="Gruber A."/>
            <person name="Irimia M."/>
            <person name="Maruyama S."/>
            <person name="Arias M.C."/>
            <person name="Ball S.G."/>
            <person name="Gile G.H."/>
            <person name="Hirakawa Y."/>
            <person name="Hopkins J.F."/>
            <person name="Rensing S.A."/>
            <person name="Schmutz J."/>
            <person name="Symeonidi A."/>
            <person name="Elias M."/>
            <person name="Eveleigh R.J."/>
            <person name="Herman E.K."/>
            <person name="Klute M.J."/>
            <person name="Nakayama T."/>
            <person name="Obornik M."/>
            <person name="Reyes-Prieto A."/>
            <person name="Armbrust E.V."/>
            <person name="Aves S.J."/>
            <person name="Beiko R.G."/>
            <person name="Coutinho P."/>
            <person name="Dacks J.B."/>
            <person name="Durnford D.G."/>
            <person name="Fast N.M."/>
            <person name="Green B.R."/>
            <person name="Grisdale C."/>
            <person name="Hempe F."/>
            <person name="Henrissat B."/>
            <person name="Hoppner M.P."/>
            <person name="Ishida K.-I."/>
            <person name="Kim E."/>
            <person name="Koreny L."/>
            <person name="Kroth P.G."/>
            <person name="Liu Y."/>
            <person name="Malik S.-B."/>
            <person name="Maier U.G."/>
            <person name="McRose D."/>
            <person name="Mock T."/>
            <person name="Neilson J.A."/>
            <person name="Onodera N.T."/>
            <person name="Poole A.M."/>
            <person name="Pritham E.J."/>
            <person name="Richards T.A."/>
            <person name="Rocap G."/>
            <person name="Roy S.W."/>
            <person name="Sarai C."/>
            <person name="Schaack S."/>
            <person name="Shirato S."/>
            <person name="Slamovits C.H."/>
            <person name="Spencer D.F."/>
            <person name="Suzuki S."/>
            <person name="Worden A.Z."/>
            <person name="Zauner S."/>
            <person name="Barry K."/>
            <person name="Bell C."/>
            <person name="Bharti A.K."/>
            <person name="Crow J.A."/>
            <person name="Grimwood J."/>
            <person name="Kramer R."/>
            <person name="Lindquist E."/>
            <person name="Lucas S."/>
            <person name="Salamov A."/>
            <person name="McFadden G.I."/>
            <person name="Lane C.E."/>
            <person name="Keeling P.J."/>
            <person name="Gray M.W."/>
            <person name="Grigoriev I.V."/>
            <person name="Archibald J.M."/>
        </authorList>
    </citation>
    <scope>NUCLEOTIDE SEQUENCE</scope>
    <source>
        <strain evidence="6">CCMP2712</strain>
    </source>
</reference>
<dbReference type="Gene3D" id="2.30.42.10">
    <property type="match status" value="1"/>
</dbReference>
<keyword evidence="1" id="KW-0812">Transmembrane</keyword>
<dbReference type="KEGG" id="gtt:GUITHDRAFT_138440"/>
<organism evidence="4">
    <name type="scientific">Guillardia theta (strain CCMP2712)</name>
    <name type="common">Cryptophyte</name>
    <dbReference type="NCBI Taxonomy" id="905079"/>
    <lineage>
        <taxon>Eukaryota</taxon>
        <taxon>Cryptophyceae</taxon>
        <taxon>Pyrenomonadales</taxon>
        <taxon>Geminigeraceae</taxon>
        <taxon>Guillardia</taxon>
    </lineage>
</organism>
<evidence type="ECO:0000313" key="5">
    <source>
        <dbReference type="EnsemblProtists" id="EKX46369"/>
    </source>
</evidence>